<evidence type="ECO:0000256" key="2">
    <source>
        <dbReference type="ARBA" id="ARBA00004236"/>
    </source>
</evidence>
<dbReference type="InterPro" id="IPR003661">
    <property type="entry name" value="HisK_dim/P_dom"/>
</dbReference>
<dbReference type="EMBL" id="CP039268">
    <property type="protein sequence ID" value="QGU33034.1"/>
    <property type="molecule type" value="Genomic_DNA"/>
</dbReference>
<dbReference type="GO" id="GO:0000155">
    <property type="term" value="F:phosphorelay sensor kinase activity"/>
    <property type="evidence" value="ECO:0007669"/>
    <property type="project" value="InterPro"/>
</dbReference>
<dbReference type="InterPro" id="IPR004358">
    <property type="entry name" value="Sig_transdc_His_kin-like_C"/>
</dbReference>
<dbReference type="CDD" id="cd00082">
    <property type="entry name" value="HisKA"/>
    <property type="match status" value="1"/>
</dbReference>
<dbReference type="KEGG" id="ttp:E6P07_08615"/>
<feature type="transmembrane region" description="Helical" evidence="18">
    <location>
        <begin position="12"/>
        <end position="33"/>
    </location>
</feature>
<evidence type="ECO:0000256" key="12">
    <source>
        <dbReference type="ARBA" id="ARBA00022777"/>
    </source>
</evidence>
<dbReference type="Pfam" id="PF13188">
    <property type="entry name" value="PAS_8"/>
    <property type="match status" value="1"/>
</dbReference>
<dbReference type="NCBIfam" id="NF008235">
    <property type="entry name" value="PRK11006.1"/>
    <property type="match status" value="1"/>
</dbReference>
<gene>
    <name evidence="20" type="primary">phoR</name>
    <name evidence="20" type="ORF">E6P07_08615</name>
</gene>
<dbReference type="SMART" id="SM00387">
    <property type="entry name" value="HATPase_c"/>
    <property type="match status" value="1"/>
</dbReference>
<dbReference type="InterPro" id="IPR003594">
    <property type="entry name" value="HATPase_dom"/>
</dbReference>
<dbReference type="InterPro" id="IPR005467">
    <property type="entry name" value="His_kinase_dom"/>
</dbReference>
<reference evidence="20 21" key="1">
    <citation type="submission" date="2019-12" db="EMBL/GenBank/DDBJ databases">
        <title>The complete genome of the thermophilic, anoxygenic phototrophic gammaproteobacterium Thermochromatium tepidum.</title>
        <authorList>
            <person name="Sattley W.M."/>
            <person name="Swingley W.D."/>
            <person name="Burchell B.M."/>
            <person name="Gurbani S.A."/>
            <person name="Kujawa C.M."/>
            <person name="Nuccio D.A."/>
            <person name="Schladweiler J."/>
            <person name="Shaffer K.N."/>
            <person name="Stokes L.M."/>
            <person name="Touchman J.W."/>
            <person name="Blankenship R.E."/>
            <person name="Madigan M.T."/>
        </authorList>
    </citation>
    <scope>NUCLEOTIDE SEQUENCE [LARGE SCALE GENOMIC DNA]</scope>
    <source>
        <strain evidence="20 21">ATCC 43061</strain>
    </source>
</reference>
<evidence type="ECO:0000256" key="16">
    <source>
        <dbReference type="ARBA" id="ARBA00023136"/>
    </source>
</evidence>
<dbReference type="GO" id="GO:0006817">
    <property type="term" value="P:phosphate ion transport"/>
    <property type="evidence" value="ECO:0007669"/>
    <property type="project" value="UniProtKB-KW"/>
</dbReference>
<keyword evidence="9" id="KW-0808">Transferase</keyword>
<organism evidence="20 21">
    <name type="scientific">Thermochromatium tepidum ATCC 43061</name>
    <dbReference type="NCBI Taxonomy" id="316276"/>
    <lineage>
        <taxon>Bacteria</taxon>
        <taxon>Pseudomonadati</taxon>
        <taxon>Pseudomonadota</taxon>
        <taxon>Gammaproteobacteria</taxon>
        <taxon>Chromatiales</taxon>
        <taxon>Chromatiaceae</taxon>
        <taxon>Thermochromatium</taxon>
    </lineage>
</organism>
<dbReference type="SUPFAM" id="SSF55874">
    <property type="entry name" value="ATPase domain of HSP90 chaperone/DNA topoisomerase II/histidine kinase"/>
    <property type="match status" value="1"/>
</dbReference>
<dbReference type="PRINTS" id="PR00344">
    <property type="entry name" value="BCTRLSENSOR"/>
</dbReference>
<dbReference type="AlphaFoldDB" id="A0A6I6DZJ4"/>
<comment type="catalytic activity">
    <reaction evidence="1">
        <text>ATP + protein L-histidine = ADP + protein N-phospho-L-histidine.</text>
        <dbReference type="EC" id="2.7.13.3"/>
    </reaction>
</comment>
<evidence type="ECO:0000256" key="5">
    <source>
        <dbReference type="ARBA" id="ARBA00022448"/>
    </source>
</evidence>
<evidence type="ECO:0000256" key="7">
    <source>
        <dbReference type="ARBA" id="ARBA00022553"/>
    </source>
</evidence>
<dbReference type="GO" id="GO:0005524">
    <property type="term" value="F:ATP binding"/>
    <property type="evidence" value="ECO:0007669"/>
    <property type="project" value="UniProtKB-KW"/>
</dbReference>
<sequence length="458" mass="52746">MDLIRGDLGQAALIDLALLLAPITLGLTTVALGVDPAWVWPWVLLPPLLRYPWLLIRLALLIQRRHRLAPPFPLGLWGEVYRGIARYQQRGRKSRRRQIRFSRRFREAANALPDALVILDKHHRVEWANPAASKLMNIRWPEDDHRPLTEILKQPEILPFIEAGEYMRPLDIAPEHNRAIMLSLRITPFGERKKQRLVVGRDITKIYHLNMIRRDFVANASHELRTPLTVIAGFLETLLDASDTPLQHRRPLTLMRNQTDRMCSIIEDLLTLSRLEMSERPEEQETVDVPDELHLILQEAQTLSQGRHIFETRIDEDLLLLGSSPELRSAFSNLIFNAVKHTPEGTHIRILWQHDIDGVEFSVTDDGPGIPSEHLPRLTERFYRVDRARSRESGGTGLGLAIVKHVLNRHDGRLRITSELGRGSRFICRFPANRALIRDDRESVRVDEIRIHASSLRP</sequence>
<dbReference type="PANTHER" id="PTHR45453">
    <property type="entry name" value="PHOSPHATE REGULON SENSOR PROTEIN PHOR"/>
    <property type="match status" value="1"/>
</dbReference>
<name>A0A6I6DZJ4_THETI</name>
<comment type="subcellular location">
    <subcellularLocation>
        <location evidence="2">Cell membrane</location>
    </subcellularLocation>
</comment>
<dbReference type="SMART" id="SM00388">
    <property type="entry name" value="HisKA"/>
    <property type="match status" value="1"/>
</dbReference>
<evidence type="ECO:0000256" key="9">
    <source>
        <dbReference type="ARBA" id="ARBA00022679"/>
    </source>
</evidence>
<dbReference type="GO" id="GO:0016036">
    <property type="term" value="P:cellular response to phosphate starvation"/>
    <property type="evidence" value="ECO:0007669"/>
    <property type="project" value="TreeGrafter"/>
</dbReference>
<evidence type="ECO:0000256" key="8">
    <source>
        <dbReference type="ARBA" id="ARBA00022592"/>
    </source>
</evidence>
<evidence type="ECO:0000256" key="11">
    <source>
        <dbReference type="ARBA" id="ARBA00022741"/>
    </source>
</evidence>
<evidence type="ECO:0000256" key="17">
    <source>
        <dbReference type="ARBA" id="ARBA00025207"/>
    </source>
</evidence>
<keyword evidence="5" id="KW-0813">Transport</keyword>
<evidence type="ECO:0000256" key="13">
    <source>
        <dbReference type="ARBA" id="ARBA00022840"/>
    </source>
</evidence>
<dbReference type="NCBIfam" id="TIGR02966">
    <property type="entry name" value="phoR_proteo"/>
    <property type="match status" value="1"/>
</dbReference>
<dbReference type="Pfam" id="PF11808">
    <property type="entry name" value="PhoR"/>
    <property type="match status" value="1"/>
</dbReference>
<dbReference type="Pfam" id="PF00512">
    <property type="entry name" value="HisKA"/>
    <property type="match status" value="1"/>
</dbReference>
<dbReference type="InterPro" id="IPR000014">
    <property type="entry name" value="PAS"/>
</dbReference>
<dbReference type="SUPFAM" id="SSF55785">
    <property type="entry name" value="PYP-like sensor domain (PAS domain)"/>
    <property type="match status" value="1"/>
</dbReference>
<keyword evidence="10 18" id="KW-0812">Transmembrane</keyword>
<dbReference type="SUPFAM" id="SSF47384">
    <property type="entry name" value="Homodimeric domain of signal transducing histidine kinase"/>
    <property type="match status" value="1"/>
</dbReference>
<dbReference type="OrthoDB" id="9813151at2"/>
<keyword evidence="12 20" id="KW-0418">Kinase</keyword>
<evidence type="ECO:0000313" key="20">
    <source>
        <dbReference type="EMBL" id="QGU33034.1"/>
    </source>
</evidence>
<dbReference type="InterPro" id="IPR036097">
    <property type="entry name" value="HisK_dim/P_sf"/>
</dbReference>
<evidence type="ECO:0000313" key="21">
    <source>
        <dbReference type="Proteomes" id="UP000426424"/>
    </source>
</evidence>
<evidence type="ECO:0000256" key="15">
    <source>
        <dbReference type="ARBA" id="ARBA00023012"/>
    </source>
</evidence>
<dbReference type="GO" id="GO:0005886">
    <property type="term" value="C:plasma membrane"/>
    <property type="evidence" value="ECO:0007669"/>
    <property type="project" value="UniProtKB-SubCell"/>
</dbReference>
<evidence type="ECO:0000256" key="4">
    <source>
        <dbReference type="ARBA" id="ARBA00019665"/>
    </source>
</evidence>
<dbReference type="InterPro" id="IPR036890">
    <property type="entry name" value="HATPase_C_sf"/>
</dbReference>
<evidence type="ECO:0000256" key="6">
    <source>
        <dbReference type="ARBA" id="ARBA00022475"/>
    </source>
</evidence>
<keyword evidence="21" id="KW-1185">Reference proteome</keyword>
<accession>A0A6I6DZJ4</accession>
<dbReference type="InterPro" id="IPR050351">
    <property type="entry name" value="BphY/WalK/GraS-like"/>
</dbReference>
<dbReference type="FunFam" id="3.30.565.10:FF:000032">
    <property type="entry name" value="Phosphate regulon sensor histidine kinase PhoR"/>
    <property type="match status" value="1"/>
</dbReference>
<dbReference type="Gene3D" id="3.30.565.10">
    <property type="entry name" value="Histidine kinase-like ATPase, C-terminal domain"/>
    <property type="match status" value="1"/>
</dbReference>
<evidence type="ECO:0000256" key="1">
    <source>
        <dbReference type="ARBA" id="ARBA00000085"/>
    </source>
</evidence>
<keyword evidence="16 18" id="KW-0472">Membrane</keyword>
<keyword evidence="15" id="KW-0902">Two-component regulatory system</keyword>
<keyword evidence="13" id="KW-0067">ATP-binding</keyword>
<keyword evidence="14 18" id="KW-1133">Transmembrane helix</keyword>
<keyword evidence="6" id="KW-1003">Cell membrane</keyword>
<dbReference type="InterPro" id="IPR021766">
    <property type="entry name" value="PhoR_N"/>
</dbReference>
<dbReference type="PROSITE" id="PS50109">
    <property type="entry name" value="HIS_KIN"/>
    <property type="match status" value="1"/>
</dbReference>
<comment type="function">
    <text evidence="17">Member of the two-component regulatory system PhoR/PhoB involved in the phosphate regulon genes expression. PhoR may function as a membrane-associated protein kinase that phosphorylates PhoB in response to environmental signals.</text>
</comment>
<dbReference type="Pfam" id="PF02518">
    <property type="entry name" value="HATPase_c"/>
    <property type="match status" value="1"/>
</dbReference>
<dbReference type="EC" id="2.7.13.3" evidence="3"/>
<dbReference type="Proteomes" id="UP000426424">
    <property type="component" value="Chromosome"/>
</dbReference>
<dbReference type="Gene3D" id="3.30.450.20">
    <property type="entry name" value="PAS domain"/>
    <property type="match status" value="1"/>
</dbReference>
<evidence type="ECO:0000256" key="14">
    <source>
        <dbReference type="ARBA" id="ARBA00022989"/>
    </source>
</evidence>
<keyword evidence="11" id="KW-0547">Nucleotide-binding</keyword>
<evidence type="ECO:0000256" key="10">
    <source>
        <dbReference type="ARBA" id="ARBA00022692"/>
    </source>
</evidence>
<dbReference type="InterPro" id="IPR035965">
    <property type="entry name" value="PAS-like_dom_sf"/>
</dbReference>
<dbReference type="InterPro" id="IPR014310">
    <property type="entry name" value="Sig_transdc_His_kinase_PhoR"/>
</dbReference>
<dbReference type="PANTHER" id="PTHR45453:SF1">
    <property type="entry name" value="PHOSPHATE REGULON SENSOR PROTEIN PHOR"/>
    <property type="match status" value="1"/>
</dbReference>
<feature type="domain" description="Histidine kinase" evidence="19">
    <location>
        <begin position="219"/>
        <end position="434"/>
    </location>
</feature>
<dbReference type="SMART" id="SM00091">
    <property type="entry name" value="PAS"/>
    <property type="match status" value="1"/>
</dbReference>
<proteinExistence type="predicted"/>
<dbReference type="FunFam" id="1.10.287.130:FF:000001">
    <property type="entry name" value="Two-component sensor histidine kinase"/>
    <property type="match status" value="1"/>
</dbReference>
<evidence type="ECO:0000259" key="19">
    <source>
        <dbReference type="PROSITE" id="PS50109"/>
    </source>
</evidence>
<keyword evidence="8" id="KW-0592">Phosphate transport</keyword>
<evidence type="ECO:0000256" key="3">
    <source>
        <dbReference type="ARBA" id="ARBA00012438"/>
    </source>
</evidence>
<keyword evidence="7" id="KW-0597">Phosphoprotein</keyword>
<dbReference type="Gene3D" id="1.10.287.130">
    <property type="match status" value="1"/>
</dbReference>
<protein>
    <recommendedName>
        <fullName evidence="4">Phosphate regulon sensor protein PhoR</fullName>
        <ecNumber evidence="3">2.7.13.3</ecNumber>
    </recommendedName>
</protein>
<dbReference type="RefSeq" id="WP_153975228.1">
    <property type="nucleotide sequence ID" value="NZ_CP039268.1"/>
</dbReference>
<evidence type="ECO:0000256" key="18">
    <source>
        <dbReference type="SAM" id="Phobius"/>
    </source>
</evidence>
<feature type="transmembrane region" description="Helical" evidence="18">
    <location>
        <begin position="39"/>
        <end position="60"/>
    </location>
</feature>
<dbReference type="GO" id="GO:0004721">
    <property type="term" value="F:phosphoprotein phosphatase activity"/>
    <property type="evidence" value="ECO:0007669"/>
    <property type="project" value="InterPro"/>
</dbReference>